<keyword evidence="1" id="KW-0812">Transmembrane</keyword>
<dbReference type="GeneID" id="81429285"/>
<name>A0A9W9LL32_9EURO</name>
<dbReference type="RefSeq" id="XP_056542538.1">
    <property type="nucleotide sequence ID" value="XM_056690109.1"/>
</dbReference>
<feature type="transmembrane region" description="Helical" evidence="1">
    <location>
        <begin position="96"/>
        <end position="121"/>
    </location>
</feature>
<proteinExistence type="predicted"/>
<reference evidence="2" key="1">
    <citation type="submission" date="2022-11" db="EMBL/GenBank/DDBJ databases">
        <authorList>
            <person name="Petersen C."/>
        </authorList>
    </citation>
    <scope>NUCLEOTIDE SEQUENCE</scope>
    <source>
        <strain evidence="2">IBT 26290</strain>
    </source>
</reference>
<feature type="transmembrane region" description="Helical" evidence="1">
    <location>
        <begin position="65"/>
        <end position="84"/>
    </location>
</feature>
<gene>
    <name evidence="2" type="ORF">N7482_007985</name>
</gene>
<sequence length="179" mass="19963">MLTEEDQMSMKYSFIVGAANWSLLAGYLVIPGTFTSLQKSVRVEEALKENETGRSVLRTLQNPPLLAIACFFLAAGFTALAWLLRFQKLRRNYTWLIHKLFTPISLNAAAGLLTTLINVYTSRGGGWSVMAIVTTVVTGFIFVTSSSLLIIYKFCILPEIIRKDNMQEAQIPVNPKNNP</sequence>
<dbReference type="AlphaFoldDB" id="A0A9W9LL32"/>
<comment type="caution">
    <text evidence="2">The sequence shown here is derived from an EMBL/GenBank/DDBJ whole genome shotgun (WGS) entry which is preliminary data.</text>
</comment>
<evidence type="ECO:0000313" key="3">
    <source>
        <dbReference type="Proteomes" id="UP001149163"/>
    </source>
</evidence>
<reference evidence="2" key="2">
    <citation type="journal article" date="2023" name="IMA Fungus">
        <title>Comparative genomic study of the Penicillium genus elucidates a diverse pangenome and 15 lateral gene transfer events.</title>
        <authorList>
            <person name="Petersen C."/>
            <person name="Sorensen T."/>
            <person name="Nielsen M.R."/>
            <person name="Sondergaard T.E."/>
            <person name="Sorensen J.L."/>
            <person name="Fitzpatrick D.A."/>
            <person name="Frisvad J.C."/>
            <person name="Nielsen K.L."/>
        </authorList>
    </citation>
    <scope>NUCLEOTIDE SEQUENCE</scope>
    <source>
        <strain evidence="2">IBT 26290</strain>
    </source>
</reference>
<evidence type="ECO:0000313" key="2">
    <source>
        <dbReference type="EMBL" id="KAJ5160981.1"/>
    </source>
</evidence>
<evidence type="ECO:0000256" key="1">
    <source>
        <dbReference type="SAM" id="Phobius"/>
    </source>
</evidence>
<dbReference type="Proteomes" id="UP001149163">
    <property type="component" value="Unassembled WGS sequence"/>
</dbReference>
<keyword evidence="3" id="KW-1185">Reference proteome</keyword>
<dbReference type="EMBL" id="JAPQKN010000004">
    <property type="protein sequence ID" value="KAJ5160981.1"/>
    <property type="molecule type" value="Genomic_DNA"/>
</dbReference>
<feature type="transmembrane region" description="Helical" evidence="1">
    <location>
        <begin position="127"/>
        <end position="152"/>
    </location>
</feature>
<organism evidence="2 3">
    <name type="scientific">Penicillium canariense</name>
    <dbReference type="NCBI Taxonomy" id="189055"/>
    <lineage>
        <taxon>Eukaryota</taxon>
        <taxon>Fungi</taxon>
        <taxon>Dikarya</taxon>
        <taxon>Ascomycota</taxon>
        <taxon>Pezizomycotina</taxon>
        <taxon>Eurotiomycetes</taxon>
        <taxon>Eurotiomycetidae</taxon>
        <taxon>Eurotiales</taxon>
        <taxon>Aspergillaceae</taxon>
        <taxon>Penicillium</taxon>
    </lineage>
</organism>
<keyword evidence="1" id="KW-1133">Transmembrane helix</keyword>
<protein>
    <submittedName>
        <fullName evidence="2">Uncharacterized protein</fullName>
    </submittedName>
</protein>
<keyword evidence="1" id="KW-0472">Membrane</keyword>
<feature type="transmembrane region" description="Helical" evidence="1">
    <location>
        <begin position="12"/>
        <end position="30"/>
    </location>
</feature>
<accession>A0A9W9LL32</accession>
<dbReference type="OrthoDB" id="3254104at2759"/>